<reference evidence="4 5" key="1">
    <citation type="submission" date="2024-08" db="EMBL/GenBank/DDBJ databases">
        <authorList>
            <person name="Cucini C."/>
            <person name="Frati F."/>
        </authorList>
    </citation>
    <scope>NUCLEOTIDE SEQUENCE [LARGE SCALE GENOMIC DNA]</scope>
</reference>
<dbReference type="InterPro" id="IPR023561">
    <property type="entry name" value="Carbonic_anhydrase_a-class"/>
</dbReference>
<dbReference type="InterPro" id="IPR036398">
    <property type="entry name" value="CA_dom_sf"/>
</dbReference>
<accession>A0ABP1Q2I7</accession>
<evidence type="ECO:0000259" key="3">
    <source>
        <dbReference type="PROSITE" id="PS51144"/>
    </source>
</evidence>
<dbReference type="Pfam" id="PF00194">
    <property type="entry name" value="Carb_anhydrase"/>
    <property type="match status" value="1"/>
</dbReference>
<dbReference type="SUPFAM" id="SSF51069">
    <property type="entry name" value="Carbonic anhydrase"/>
    <property type="match status" value="1"/>
</dbReference>
<evidence type="ECO:0000313" key="4">
    <source>
        <dbReference type="EMBL" id="CAL8086682.1"/>
    </source>
</evidence>
<dbReference type="PANTHER" id="PTHR18952:SF124">
    <property type="entry name" value="CARBONIC ANHYDRASE 7"/>
    <property type="match status" value="1"/>
</dbReference>
<feature type="chain" id="PRO_5046217482" description="Alpha-carbonic anhydrase domain-containing protein" evidence="2">
    <location>
        <begin position="20"/>
        <end position="591"/>
    </location>
</feature>
<dbReference type="SMART" id="SM01057">
    <property type="entry name" value="Carb_anhydrase"/>
    <property type="match status" value="1"/>
</dbReference>
<evidence type="ECO:0000256" key="2">
    <source>
        <dbReference type="SAM" id="SignalP"/>
    </source>
</evidence>
<sequence length="591" mass="68161">MYHFITLFLILTVIGSVYLHGASNSTQRQLDDYDKDVLATINYFKRSNLKGRHHLKKRSLIDALAEAQIMDELESQDDNPDWQKFLIERRKKRLTSKIVIPNVGQSNNSVKEQSILVPTKDTTLEIRYLVEPEILDPIMKHYRLYDAHSFYPPWTFFGFSAPPEWHLVPIVYFTRPTKINSKLSFSPLDLRKHRSSMFLCTPEVTSVLANYDKTKTCQNVLETECDSIYPSPINILTKEVVEDETLEEFYFLNYELFYGFDMFFPADGTDLLNVKLLTPKGIISKKPSITKGSLSPGTELSLDRILIHLGENRFNGSEHLVDGKQYGMELEFFFTNKGVPYWEALAIDKMLEVGGPDIGKNVHILSIMVQATDYGVTTPPPGAEFSKAMELLAEVARMFWDTKNKKKYRAAQVRRKLTSMSSFFNVPVTGGFYTYEGSMSHPPCLTGARRSIFPKPIWITYDTWMAFVFMHSEFSDSNFLAGNFRPLEYILFQADYPTFMLMRGVQGDDFIDTGRNGIGTKPGMRTLKYKHYEKYFSRLVRKNKQISKDSRDDEYDYFEALLHNRTGNGVVHLVSPQLLCYASFITVFFNR</sequence>
<keyword evidence="5" id="KW-1185">Reference proteome</keyword>
<dbReference type="InterPro" id="IPR001148">
    <property type="entry name" value="CA_dom"/>
</dbReference>
<dbReference type="Gene3D" id="3.10.200.10">
    <property type="entry name" value="Alpha carbonic anhydrase"/>
    <property type="match status" value="1"/>
</dbReference>
<feature type="signal peptide" evidence="2">
    <location>
        <begin position="1"/>
        <end position="19"/>
    </location>
</feature>
<name>A0ABP1Q2I7_9HEXA</name>
<dbReference type="PROSITE" id="PS51144">
    <property type="entry name" value="ALPHA_CA_2"/>
    <property type="match status" value="1"/>
</dbReference>
<evidence type="ECO:0000256" key="1">
    <source>
        <dbReference type="ARBA" id="ARBA00010718"/>
    </source>
</evidence>
<dbReference type="EMBL" id="CAXLJM020000020">
    <property type="protein sequence ID" value="CAL8086682.1"/>
    <property type="molecule type" value="Genomic_DNA"/>
</dbReference>
<keyword evidence="2" id="KW-0732">Signal</keyword>
<proteinExistence type="inferred from homology"/>
<comment type="similarity">
    <text evidence="1">Belongs to the alpha-carbonic anhydrase family.</text>
</comment>
<organism evidence="4 5">
    <name type="scientific">Orchesella dallaii</name>
    <dbReference type="NCBI Taxonomy" id="48710"/>
    <lineage>
        <taxon>Eukaryota</taxon>
        <taxon>Metazoa</taxon>
        <taxon>Ecdysozoa</taxon>
        <taxon>Arthropoda</taxon>
        <taxon>Hexapoda</taxon>
        <taxon>Collembola</taxon>
        <taxon>Entomobryomorpha</taxon>
        <taxon>Entomobryoidea</taxon>
        <taxon>Orchesellidae</taxon>
        <taxon>Orchesellinae</taxon>
        <taxon>Orchesella</taxon>
    </lineage>
</organism>
<protein>
    <recommendedName>
        <fullName evidence="3">Alpha-carbonic anhydrase domain-containing protein</fullName>
    </recommendedName>
</protein>
<gene>
    <name evidence="4" type="ORF">ODALV1_LOCUS6508</name>
</gene>
<feature type="domain" description="Alpha-carbonic anhydrase" evidence="3">
    <location>
        <begin position="207"/>
        <end position="495"/>
    </location>
</feature>
<dbReference type="PANTHER" id="PTHR18952">
    <property type="entry name" value="CARBONIC ANHYDRASE"/>
    <property type="match status" value="1"/>
</dbReference>
<evidence type="ECO:0000313" key="5">
    <source>
        <dbReference type="Proteomes" id="UP001642540"/>
    </source>
</evidence>
<dbReference type="Proteomes" id="UP001642540">
    <property type="component" value="Unassembled WGS sequence"/>
</dbReference>
<comment type="caution">
    <text evidence="4">The sequence shown here is derived from an EMBL/GenBank/DDBJ whole genome shotgun (WGS) entry which is preliminary data.</text>
</comment>